<name>A0A9J6EKR0_RHIMP</name>
<evidence type="ECO:0000256" key="2">
    <source>
        <dbReference type="ARBA" id="ARBA00008661"/>
    </source>
</evidence>
<dbReference type="VEuPathDB" id="VectorBase:LOC119180930"/>
<keyword evidence="10" id="KW-0325">Glycoprotein</keyword>
<evidence type="ECO:0000256" key="10">
    <source>
        <dbReference type="ARBA" id="ARBA00023180"/>
    </source>
</evidence>
<protein>
    <recommendedName>
        <fullName evidence="11">Hexosyltransferase</fullName>
        <ecNumber evidence="11">2.4.1.-</ecNumber>
    </recommendedName>
</protein>
<keyword evidence="14" id="KW-1185">Reference proteome</keyword>
<reference evidence="13" key="2">
    <citation type="submission" date="2021-09" db="EMBL/GenBank/DDBJ databases">
        <authorList>
            <person name="Jia N."/>
            <person name="Wang J."/>
            <person name="Shi W."/>
            <person name="Du L."/>
            <person name="Sun Y."/>
            <person name="Zhan W."/>
            <person name="Jiang J."/>
            <person name="Wang Q."/>
            <person name="Zhang B."/>
            <person name="Ji P."/>
            <person name="Sakyi L.B."/>
            <person name="Cui X."/>
            <person name="Yuan T."/>
            <person name="Jiang B."/>
            <person name="Yang W."/>
            <person name="Lam T.T.-Y."/>
            <person name="Chang Q."/>
            <person name="Ding S."/>
            <person name="Wang X."/>
            <person name="Zhu J."/>
            <person name="Ruan X."/>
            <person name="Zhao L."/>
            <person name="Wei J."/>
            <person name="Que T."/>
            <person name="Du C."/>
            <person name="Cheng J."/>
            <person name="Dai P."/>
            <person name="Han X."/>
            <person name="Huang E."/>
            <person name="Gao Y."/>
            <person name="Liu J."/>
            <person name="Shao H."/>
            <person name="Ye R."/>
            <person name="Li L."/>
            <person name="Wei W."/>
            <person name="Wang X."/>
            <person name="Wang C."/>
            <person name="Huo Q."/>
            <person name="Li W."/>
            <person name="Guo W."/>
            <person name="Chen H."/>
            <person name="Chen S."/>
            <person name="Zhou L."/>
            <person name="Zhou L."/>
            <person name="Ni X."/>
            <person name="Tian J."/>
            <person name="Zhou Y."/>
            <person name="Sheng Y."/>
            <person name="Liu T."/>
            <person name="Pan Y."/>
            <person name="Xia L."/>
            <person name="Li J."/>
            <person name="Zhao F."/>
            <person name="Cao W."/>
        </authorList>
    </citation>
    <scope>NUCLEOTIDE SEQUENCE</scope>
    <source>
        <strain evidence="13">Rmic-2018</strain>
        <tissue evidence="13">Larvae</tissue>
    </source>
</reference>
<evidence type="ECO:0000256" key="11">
    <source>
        <dbReference type="RuleBase" id="RU363063"/>
    </source>
</evidence>
<keyword evidence="3 11" id="KW-0328">Glycosyltransferase</keyword>
<keyword evidence="6" id="KW-0735">Signal-anchor</keyword>
<dbReference type="AlphaFoldDB" id="A0A9J6EKR0"/>
<keyword evidence="5" id="KW-0812">Transmembrane</keyword>
<evidence type="ECO:0000313" key="13">
    <source>
        <dbReference type="EMBL" id="KAH8034701.1"/>
    </source>
</evidence>
<dbReference type="Gene3D" id="3.90.550.50">
    <property type="match status" value="1"/>
</dbReference>
<comment type="caution">
    <text evidence="13">The sequence shown here is derived from an EMBL/GenBank/DDBJ whole genome shotgun (WGS) entry which is preliminary data.</text>
</comment>
<sequence>MAIRDTWGGTALKMGFVVVFLLGATPDHEVQRKVLAENDIYGDVVQGDFIESYENLTYKTAMMIRWTRAKCSKAEFVLKIDDDMILSVWDFAVILKGLEGIKHSMWGYLYRHHGPNRNVSSKWYVSEEEYAPDTYPDFLSGTGYLISGDAISALDDVIHDECFFPLEDIYLTAIVAERAQVRRLHLNGFSNEHIGYYQPCSIPIVVTSHGWSPRALREQWKFAVDRLNFTLCVGINKHQMVS</sequence>
<keyword evidence="12" id="KW-0732">Signal</keyword>
<evidence type="ECO:0000256" key="8">
    <source>
        <dbReference type="ARBA" id="ARBA00023034"/>
    </source>
</evidence>
<keyword evidence="9" id="KW-0472">Membrane</keyword>
<dbReference type="Pfam" id="PF01762">
    <property type="entry name" value="Galactosyl_T"/>
    <property type="match status" value="1"/>
</dbReference>
<dbReference type="Proteomes" id="UP000821866">
    <property type="component" value="Chromosome 11"/>
</dbReference>
<organism evidence="13 14">
    <name type="scientific">Rhipicephalus microplus</name>
    <name type="common">Cattle tick</name>
    <name type="synonym">Boophilus microplus</name>
    <dbReference type="NCBI Taxonomy" id="6941"/>
    <lineage>
        <taxon>Eukaryota</taxon>
        <taxon>Metazoa</taxon>
        <taxon>Ecdysozoa</taxon>
        <taxon>Arthropoda</taxon>
        <taxon>Chelicerata</taxon>
        <taxon>Arachnida</taxon>
        <taxon>Acari</taxon>
        <taxon>Parasitiformes</taxon>
        <taxon>Ixodida</taxon>
        <taxon>Ixodoidea</taxon>
        <taxon>Ixodidae</taxon>
        <taxon>Rhipicephalinae</taxon>
        <taxon>Rhipicephalus</taxon>
        <taxon>Boophilus</taxon>
    </lineage>
</organism>
<evidence type="ECO:0000256" key="6">
    <source>
        <dbReference type="ARBA" id="ARBA00022968"/>
    </source>
</evidence>
<evidence type="ECO:0000256" key="1">
    <source>
        <dbReference type="ARBA" id="ARBA00004323"/>
    </source>
</evidence>
<reference evidence="13" key="1">
    <citation type="journal article" date="2020" name="Cell">
        <title>Large-Scale Comparative Analyses of Tick Genomes Elucidate Their Genetic Diversity and Vector Capacities.</title>
        <authorList>
            <consortium name="Tick Genome and Microbiome Consortium (TIGMIC)"/>
            <person name="Jia N."/>
            <person name="Wang J."/>
            <person name="Shi W."/>
            <person name="Du L."/>
            <person name="Sun Y."/>
            <person name="Zhan W."/>
            <person name="Jiang J.F."/>
            <person name="Wang Q."/>
            <person name="Zhang B."/>
            <person name="Ji P."/>
            <person name="Bell-Sakyi L."/>
            <person name="Cui X.M."/>
            <person name="Yuan T.T."/>
            <person name="Jiang B.G."/>
            <person name="Yang W.F."/>
            <person name="Lam T.T."/>
            <person name="Chang Q.C."/>
            <person name="Ding S.J."/>
            <person name="Wang X.J."/>
            <person name="Zhu J.G."/>
            <person name="Ruan X.D."/>
            <person name="Zhao L."/>
            <person name="Wei J.T."/>
            <person name="Ye R.Z."/>
            <person name="Que T.C."/>
            <person name="Du C.H."/>
            <person name="Zhou Y.H."/>
            <person name="Cheng J.X."/>
            <person name="Dai P.F."/>
            <person name="Guo W.B."/>
            <person name="Han X.H."/>
            <person name="Huang E.J."/>
            <person name="Li L.F."/>
            <person name="Wei W."/>
            <person name="Gao Y.C."/>
            <person name="Liu J.Z."/>
            <person name="Shao H.Z."/>
            <person name="Wang X."/>
            <person name="Wang C.C."/>
            <person name="Yang T.C."/>
            <person name="Huo Q.B."/>
            <person name="Li W."/>
            <person name="Chen H.Y."/>
            <person name="Chen S.E."/>
            <person name="Zhou L.G."/>
            <person name="Ni X.B."/>
            <person name="Tian J.H."/>
            <person name="Sheng Y."/>
            <person name="Liu T."/>
            <person name="Pan Y.S."/>
            <person name="Xia L.Y."/>
            <person name="Li J."/>
            <person name="Zhao F."/>
            <person name="Cao W.C."/>
        </authorList>
    </citation>
    <scope>NUCLEOTIDE SEQUENCE</scope>
    <source>
        <strain evidence="13">Rmic-2018</strain>
    </source>
</reference>
<keyword evidence="4" id="KW-0808">Transferase</keyword>
<dbReference type="InterPro" id="IPR002659">
    <property type="entry name" value="Glyco_trans_31"/>
</dbReference>
<evidence type="ECO:0000256" key="3">
    <source>
        <dbReference type="ARBA" id="ARBA00022676"/>
    </source>
</evidence>
<feature type="chain" id="PRO_5039923076" description="Hexosyltransferase" evidence="12">
    <location>
        <begin position="27"/>
        <end position="242"/>
    </location>
</feature>
<dbReference type="GO" id="GO:0006493">
    <property type="term" value="P:protein O-linked glycosylation"/>
    <property type="evidence" value="ECO:0007669"/>
    <property type="project" value="TreeGrafter"/>
</dbReference>
<dbReference type="FunFam" id="3.90.550.50:FF:000001">
    <property type="entry name" value="Hexosyltransferase"/>
    <property type="match status" value="1"/>
</dbReference>
<dbReference type="SUPFAM" id="SSF53448">
    <property type="entry name" value="Nucleotide-diphospho-sugar transferases"/>
    <property type="match status" value="1"/>
</dbReference>
<dbReference type="OrthoDB" id="5512589at2759"/>
<dbReference type="GO" id="GO:0016758">
    <property type="term" value="F:hexosyltransferase activity"/>
    <property type="evidence" value="ECO:0007669"/>
    <property type="project" value="InterPro"/>
</dbReference>
<proteinExistence type="inferred from homology"/>
<evidence type="ECO:0000256" key="5">
    <source>
        <dbReference type="ARBA" id="ARBA00022692"/>
    </source>
</evidence>
<dbReference type="PANTHER" id="PTHR11214">
    <property type="entry name" value="BETA-1,3-N-ACETYLGLUCOSAMINYLTRANSFERASE"/>
    <property type="match status" value="1"/>
</dbReference>
<evidence type="ECO:0000256" key="4">
    <source>
        <dbReference type="ARBA" id="ARBA00022679"/>
    </source>
</evidence>
<dbReference type="EC" id="2.4.1.-" evidence="11"/>
<comment type="similarity">
    <text evidence="2 11">Belongs to the glycosyltransferase 31 family.</text>
</comment>
<gene>
    <name evidence="13" type="ORF">HPB51_000791</name>
</gene>
<keyword evidence="7" id="KW-1133">Transmembrane helix</keyword>
<dbReference type="OMA" id="FFSGQLM"/>
<evidence type="ECO:0000313" key="14">
    <source>
        <dbReference type="Proteomes" id="UP000821866"/>
    </source>
</evidence>
<accession>A0A9J6EKR0</accession>
<keyword evidence="8 11" id="KW-0333">Golgi apparatus</keyword>
<dbReference type="GO" id="GO:0000139">
    <property type="term" value="C:Golgi membrane"/>
    <property type="evidence" value="ECO:0007669"/>
    <property type="project" value="UniProtKB-SubCell"/>
</dbReference>
<dbReference type="EMBL" id="JABSTU010000003">
    <property type="protein sequence ID" value="KAH8034701.1"/>
    <property type="molecule type" value="Genomic_DNA"/>
</dbReference>
<comment type="subcellular location">
    <subcellularLocation>
        <location evidence="1 11">Golgi apparatus membrane</location>
        <topology evidence="1 11">Single-pass type II membrane protein</topology>
    </subcellularLocation>
</comment>
<evidence type="ECO:0000256" key="12">
    <source>
        <dbReference type="SAM" id="SignalP"/>
    </source>
</evidence>
<evidence type="ECO:0000256" key="7">
    <source>
        <dbReference type="ARBA" id="ARBA00022989"/>
    </source>
</evidence>
<dbReference type="InterPro" id="IPR029044">
    <property type="entry name" value="Nucleotide-diphossugar_trans"/>
</dbReference>
<evidence type="ECO:0000256" key="9">
    <source>
        <dbReference type="ARBA" id="ARBA00023136"/>
    </source>
</evidence>
<dbReference type="PANTHER" id="PTHR11214:SF334">
    <property type="entry name" value="HEXOSYLTRANSFERASE"/>
    <property type="match status" value="1"/>
</dbReference>
<feature type="signal peptide" evidence="12">
    <location>
        <begin position="1"/>
        <end position="26"/>
    </location>
</feature>